<dbReference type="GO" id="GO:0030170">
    <property type="term" value="F:pyridoxal phosphate binding"/>
    <property type="evidence" value="ECO:0007669"/>
    <property type="project" value="InterPro"/>
</dbReference>
<dbReference type="SUPFAM" id="SSF50800">
    <property type="entry name" value="PK beta-barrel domain-like"/>
    <property type="match status" value="1"/>
</dbReference>
<name>A0A430KSD8_9GAMM</name>
<protein>
    <submittedName>
        <fullName evidence="2">MOSC domain-containing protein</fullName>
    </submittedName>
</protein>
<dbReference type="PROSITE" id="PS51340">
    <property type="entry name" value="MOSC"/>
    <property type="match status" value="1"/>
</dbReference>
<sequence>MAQSRWNEHNGRTGQLHFKAIKARITARHYAPHRVKRVSAMPAHLCAITIYPIKSTAPINLSRSAVTATGLAFDRQLVLCNDQGKFLTARTHPALLAVKSALLPNGLLISAPGVEPLRLDYSQLGSQYDEINVWKDQIHARNGGAQAQQWFTDYLQQPCKLYLFDQQSDRPVSGHPDHQVAFADGYPLLLISQASLADLNQRCQSTVLMEQMRPNLVIDQCDTYAEDSWKRIRLGDVEFEVVKPCGRCILTTTDPTTLTRNPGREPLSVLKRYRKGSDGEAHFGQNLIALNSGIVSLNDPLEILETREPEHYQSAP</sequence>
<dbReference type="InterPro" id="IPR005303">
    <property type="entry name" value="MOCOS_middle"/>
</dbReference>
<dbReference type="GO" id="GO:0003824">
    <property type="term" value="F:catalytic activity"/>
    <property type="evidence" value="ECO:0007669"/>
    <property type="project" value="InterPro"/>
</dbReference>
<evidence type="ECO:0000313" key="2">
    <source>
        <dbReference type="EMBL" id="RTE66380.1"/>
    </source>
</evidence>
<dbReference type="Pfam" id="PF03476">
    <property type="entry name" value="MOSC_N"/>
    <property type="match status" value="1"/>
</dbReference>
<reference evidence="2 3" key="1">
    <citation type="submission" date="2018-11" db="EMBL/GenBank/DDBJ databases">
        <title>The draft genome sequence of Amphritea opalescens ANRC-JH13T.</title>
        <authorList>
            <person name="Fang Z."/>
            <person name="Zhang Y."/>
            <person name="Han X."/>
        </authorList>
    </citation>
    <scope>NUCLEOTIDE SEQUENCE [LARGE SCALE GENOMIC DNA]</scope>
    <source>
        <strain evidence="2 3">ANRC-JH13</strain>
    </source>
</reference>
<dbReference type="PANTHER" id="PTHR14237:SF19">
    <property type="entry name" value="MITOCHONDRIAL AMIDOXIME REDUCING COMPONENT 1"/>
    <property type="match status" value="1"/>
</dbReference>
<evidence type="ECO:0000313" key="3">
    <source>
        <dbReference type="Proteomes" id="UP000283087"/>
    </source>
</evidence>
<keyword evidence="3" id="KW-1185">Reference proteome</keyword>
<dbReference type="PANTHER" id="PTHR14237">
    <property type="entry name" value="MOLYBDOPTERIN COFACTOR SULFURASE MOSC"/>
    <property type="match status" value="1"/>
</dbReference>
<dbReference type="Pfam" id="PF03473">
    <property type="entry name" value="MOSC"/>
    <property type="match status" value="1"/>
</dbReference>
<accession>A0A430KSD8</accession>
<dbReference type="Proteomes" id="UP000283087">
    <property type="component" value="Unassembled WGS sequence"/>
</dbReference>
<gene>
    <name evidence="2" type="ORF">EH243_07225</name>
</gene>
<comment type="caution">
    <text evidence="2">The sequence shown here is derived from an EMBL/GenBank/DDBJ whole genome shotgun (WGS) entry which is preliminary data.</text>
</comment>
<evidence type="ECO:0000259" key="1">
    <source>
        <dbReference type="PROSITE" id="PS51340"/>
    </source>
</evidence>
<dbReference type="OrthoDB" id="581532at2"/>
<dbReference type="GO" id="GO:0030151">
    <property type="term" value="F:molybdenum ion binding"/>
    <property type="evidence" value="ECO:0007669"/>
    <property type="project" value="InterPro"/>
</dbReference>
<feature type="domain" description="MOSC" evidence="1">
    <location>
        <begin position="161"/>
        <end position="304"/>
    </location>
</feature>
<dbReference type="InterPro" id="IPR005302">
    <property type="entry name" value="MoCF_Sase_C"/>
</dbReference>
<proteinExistence type="predicted"/>
<organism evidence="2 3">
    <name type="scientific">Amphritea opalescens</name>
    <dbReference type="NCBI Taxonomy" id="2490544"/>
    <lineage>
        <taxon>Bacteria</taxon>
        <taxon>Pseudomonadati</taxon>
        <taxon>Pseudomonadota</taxon>
        <taxon>Gammaproteobacteria</taxon>
        <taxon>Oceanospirillales</taxon>
        <taxon>Oceanospirillaceae</taxon>
        <taxon>Amphritea</taxon>
    </lineage>
</organism>
<dbReference type="EMBL" id="RQXW01000005">
    <property type="protein sequence ID" value="RTE66380.1"/>
    <property type="molecule type" value="Genomic_DNA"/>
</dbReference>
<dbReference type="AlphaFoldDB" id="A0A430KSD8"/>
<dbReference type="SUPFAM" id="SSF141673">
    <property type="entry name" value="MOSC N-terminal domain-like"/>
    <property type="match status" value="1"/>
</dbReference>
<dbReference type="InterPro" id="IPR011037">
    <property type="entry name" value="Pyrv_Knase-like_insert_dom_sf"/>
</dbReference>